<dbReference type="Pfam" id="PF00472">
    <property type="entry name" value="RF-1"/>
    <property type="match status" value="1"/>
</dbReference>
<feature type="coiled-coil region" evidence="4">
    <location>
        <begin position="69"/>
        <end position="96"/>
    </location>
</feature>
<feature type="domain" description="Prokaryotic-type class I peptide chain release factors" evidence="5">
    <location>
        <begin position="195"/>
        <end position="211"/>
    </location>
</feature>
<evidence type="ECO:0000313" key="6">
    <source>
        <dbReference type="EMBL" id="CAI2182477.1"/>
    </source>
</evidence>
<accession>A0A9W4STI5</accession>
<keyword evidence="3" id="KW-0648">Protein biosynthesis</keyword>
<dbReference type="InterPro" id="IPR045853">
    <property type="entry name" value="Pep_chain_release_fac_I_sf"/>
</dbReference>
<dbReference type="PANTHER" id="PTHR43804">
    <property type="entry name" value="LD18447P"/>
    <property type="match status" value="1"/>
</dbReference>
<dbReference type="GO" id="GO:0032543">
    <property type="term" value="P:mitochondrial translation"/>
    <property type="evidence" value="ECO:0007669"/>
    <property type="project" value="UniProtKB-ARBA"/>
</dbReference>
<proteinExistence type="inferred from homology"/>
<dbReference type="PROSITE" id="PS00745">
    <property type="entry name" value="RF_PROK_I"/>
    <property type="match status" value="1"/>
</dbReference>
<dbReference type="SMART" id="SM00937">
    <property type="entry name" value="PCRF"/>
    <property type="match status" value="1"/>
</dbReference>
<keyword evidence="4" id="KW-0175">Coiled coil</keyword>
<protein>
    <submittedName>
        <fullName evidence="6">15123_t:CDS:1</fullName>
    </submittedName>
</protein>
<dbReference type="InterPro" id="IPR050057">
    <property type="entry name" value="Prokaryotic/Mito_RF"/>
</dbReference>
<evidence type="ECO:0000256" key="2">
    <source>
        <dbReference type="ARBA" id="ARBA00022481"/>
    </source>
</evidence>
<evidence type="ECO:0000259" key="5">
    <source>
        <dbReference type="PROSITE" id="PS00745"/>
    </source>
</evidence>
<evidence type="ECO:0000256" key="1">
    <source>
        <dbReference type="ARBA" id="ARBA00010835"/>
    </source>
</evidence>
<dbReference type="Pfam" id="PF03462">
    <property type="entry name" value="PCRF"/>
    <property type="match status" value="1"/>
</dbReference>
<keyword evidence="2" id="KW-0488">Methylation</keyword>
<evidence type="ECO:0000256" key="4">
    <source>
        <dbReference type="SAM" id="Coils"/>
    </source>
</evidence>
<organism evidence="6 7">
    <name type="scientific">Funneliformis geosporum</name>
    <dbReference type="NCBI Taxonomy" id="1117311"/>
    <lineage>
        <taxon>Eukaryota</taxon>
        <taxon>Fungi</taxon>
        <taxon>Fungi incertae sedis</taxon>
        <taxon>Mucoromycota</taxon>
        <taxon>Glomeromycotina</taxon>
        <taxon>Glomeromycetes</taxon>
        <taxon>Glomerales</taxon>
        <taxon>Glomeraceae</taxon>
        <taxon>Funneliformis</taxon>
    </lineage>
</organism>
<gene>
    <name evidence="6" type="ORF">FWILDA_LOCUS10600</name>
</gene>
<dbReference type="GO" id="GO:0003747">
    <property type="term" value="F:translation release factor activity"/>
    <property type="evidence" value="ECO:0007669"/>
    <property type="project" value="InterPro"/>
</dbReference>
<reference evidence="6" key="1">
    <citation type="submission" date="2022-08" db="EMBL/GenBank/DDBJ databases">
        <authorList>
            <person name="Kallberg Y."/>
            <person name="Tangrot J."/>
            <person name="Rosling A."/>
        </authorList>
    </citation>
    <scope>NUCLEOTIDE SEQUENCE</scope>
    <source>
        <strain evidence="6">Wild A</strain>
    </source>
</reference>
<dbReference type="GO" id="GO:0005739">
    <property type="term" value="C:mitochondrion"/>
    <property type="evidence" value="ECO:0007669"/>
    <property type="project" value="GOC"/>
</dbReference>
<dbReference type="EMBL" id="CAMKVN010002750">
    <property type="protein sequence ID" value="CAI2182477.1"/>
    <property type="molecule type" value="Genomic_DNA"/>
</dbReference>
<dbReference type="PANTHER" id="PTHR43804:SF7">
    <property type="entry name" value="LD18447P"/>
    <property type="match status" value="1"/>
</dbReference>
<dbReference type="SUPFAM" id="SSF75620">
    <property type="entry name" value="Release factor"/>
    <property type="match status" value="1"/>
</dbReference>
<dbReference type="Gene3D" id="3.30.160.20">
    <property type="match status" value="1"/>
</dbReference>
<comment type="similarity">
    <text evidence="1">Belongs to the prokaryotic/mitochondrial release factor family.</text>
</comment>
<name>A0A9W4STI5_9GLOM</name>
<dbReference type="OrthoDB" id="2019491at2759"/>
<dbReference type="Proteomes" id="UP001153678">
    <property type="component" value="Unassembled WGS sequence"/>
</dbReference>
<evidence type="ECO:0000313" key="7">
    <source>
        <dbReference type="Proteomes" id="UP001153678"/>
    </source>
</evidence>
<dbReference type="InterPro" id="IPR005139">
    <property type="entry name" value="PCRF"/>
</dbReference>
<sequence length="298" mass="34058">MNKVELEQKIINFLHQLETNQNTLEADFSKPQDNQLAAFLKIKKKYDQISHELHEYQLLEQVETGSESKDILARDINELENKKNNLLDEVKQELISEKEIKQNVLVEIRPGVGGIEASLFARDLYRMYDKFANKKGKEVFNYLRNEAGVHRVQRIPRTAKGGEKHTSTATVVVLPEPQDIVLNIRPQDLKIETCRSSGAGGQHVNTTDSAVKVTYTYSANGKTETVTATSQDGKSQHDNKQKALMVLKSRLFEKHRQEQEKEIGNLRSSAIGNSERAEKIRTYNFKDNRVTDHRLKIS</sequence>
<evidence type="ECO:0000256" key="3">
    <source>
        <dbReference type="ARBA" id="ARBA00022917"/>
    </source>
</evidence>
<dbReference type="AlphaFoldDB" id="A0A9W4STI5"/>
<dbReference type="Gene3D" id="3.30.70.1660">
    <property type="match status" value="2"/>
</dbReference>
<comment type="caution">
    <text evidence="6">The sequence shown here is derived from an EMBL/GenBank/DDBJ whole genome shotgun (WGS) entry which is preliminary data.</text>
</comment>
<dbReference type="InterPro" id="IPR000352">
    <property type="entry name" value="Pep_chain_release_fac_I"/>
</dbReference>
<keyword evidence="7" id="KW-1185">Reference proteome</keyword>